<proteinExistence type="predicted"/>
<gene>
    <name evidence="2" type="ORF">INT47_004580</name>
</gene>
<evidence type="ECO:0000313" key="2">
    <source>
        <dbReference type="EMBL" id="KAG2211893.1"/>
    </source>
</evidence>
<dbReference type="EMBL" id="JAEPRD010000007">
    <property type="protein sequence ID" value="KAG2211893.1"/>
    <property type="molecule type" value="Genomic_DNA"/>
</dbReference>
<dbReference type="PANTHER" id="PTHR47718:SF13">
    <property type="entry name" value="OS09G0290500 PROTEIN"/>
    <property type="match status" value="1"/>
</dbReference>
<dbReference type="PANTHER" id="PTHR47718">
    <property type="entry name" value="OS01G0519700 PROTEIN"/>
    <property type="match status" value="1"/>
</dbReference>
<name>A0A8H7RJV0_9FUNG</name>
<protein>
    <recommendedName>
        <fullName evidence="1">FAR1 domain-containing protein</fullName>
    </recommendedName>
</protein>
<dbReference type="AlphaFoldDB" id="A0A8H7RJV0"/>
<evidence type="ECO:0000313" key="3">
    <source>
        <dbReference type="Proteomes" id="UP000603453"/>
    </source>
</evidence>
<dbReference type="Pfam" id="PF03101">
    <property type="entry name" value="FAR1"/>
    <property type="match status" value="1"/>
</dbReference>
<sequence length="264" mass="29772">MTEKTGPINSQPITNEIETVLQRHMASYNENMTGFVQQTLIDVNSQPLVPAPAISLRLPTPEIKAELSPKPTIEMDKNSPILVEFYETFPTGQVFDSLASLRSTALEYGKKYNVALTTSKSDKTKVYLICKHGGYYRKNIKKATSPDKPMVKTRIRKSLKNGCSCLIYARYEKKGDFWTVRKSIGEHNHPIAEDPRTYAMYRSLEPEHLAFVHKQLKDSVCISDIVRSLIESGVKNIVSKDIENIQQDLKRKQAKAMAVAVALP</sequence>
<dbReference type="OrthoDB" id="2280694at2759"/>
<evidence type="ECO:0000259" key="1">
    <source>
        <dbReference type="Pfam" id="PF03101"/>
    </source>
</evidence>
<dbReference type="Proteomes" id="UP000603453">
    <property type="component" value="Unassembled WGS sequence"/>
</dbReference>
<organism evidence="2 3">
    <name type="scientific">Mucor saturninus</name>
    <dbReference type="NCBI Taxonomy" id="64648"/>
    <lineage>
        <taxon>Eukaryota</taxon>
        <taxon>Fungi</taxon>
        <taxon>Fungi incertae sedis</taxon>
        <taxon>Mucoromycota</taxon>
        <taxon>Mucoromycotina</taxon>
        <taxon>Mucoromycetes</taxon>
        <taxon>Mucorales</taxon>
        <taxon>Mucorineae</taxon>
        <taxon>Mucoraceae</taxon>
        <taxon>Mucor</taxon>
    </lineage>
</organism>
<accession>A0A8H7RJV0</accession>
<reference evidence="2" key="1">
    <citation type="submission" date="2020-12" db="EMBL/GenBank/DDBJ databases">
        <title>Metabolic potential, ecology and presence of endohyphal bacteria is reflected in genomic diversity of Mucoromycotina.</title>
        <authorList>
            <person name="Muszewska A."/>
            <person name="Okrasinska A."/>
            <person name="Steczkiewicz K."/>
            <person name="Drgas O."/>
            <person name="Orlowska M."/>
            <person name="Perlinska-Lenart U."/>
            <person name="Aleksandrzak-Piekarczyk T."/>
            <person name="Szatraj K."/>
            <person name="Zielenkiewicz U."/>
            <person name="Pilsyk S."/>
            <person name="Malc E."/>
            <person name="Mieczkowski P."/>
            <person name="Kruszewska J.S."/>
            <person name="Biernat P."/>
            <person name="Pawlowska J."/>
        </authorList>
    </citation>
    <scope>NUCLEOTIDE SEQUENCE</scope>
    <source>
        <strain evidence="2">WA0000017839</strain>
    </source>
</reference>
<feature type="domain" description="FAR1" evidence="1">
    <location>
        <begin position="119"/>
        <end position="192"/>
    </location>
</feature>
<keyword evidence="3" id="KW-1185">Reference proteome</keyword>
<comment type="caution">
    <text evidence="2">The sequence shown here is derived from an EMBL/GenBank/DDBJ whole genome shotgun (WGS) entry which is preliminary data.</text>
</comment>
<dbReference type="InterPro" id="IPR004330">
    <property type="entry name" value="FAR1_DNA_bnd_dom"/>
</dbReference>